<dbReference type="HOGENOM" id="CLU_2536455_0_0_3"/>
<dbReference type="EMBL" id="CP003600">
    <property type="protein sequence ID" value="AFY95616.1"/>
    <property type="molecule type" value="Genomic_DNA"/>
</dbReference>
<gene>
    <name evidence="1" type="ORF">Cha6605_4700</name>
</gene>
<keyword evidence="2" id="KW-1185">Reference proteome</keyword>
<dbReference type="RefSeq" id="WP_015161712.1">
    <property type="nucleotide sequence ID" value="NC_019697.1"/>
</dbReference>
<proteinExistence type="predicted"/>
<dbReference type="KEGG" id="cmp:Cha6605_4700"/>
<sequence length="83" mass="9087">MDFHRQARPSVGLTYIINPANVGINRAGDRAHLSIATLDAISLHSFGRTRYRSEIVLFAGEDSGSKPPSIYLSRFTAILALKS</sequence>
<protein>
    <submittedName>
        <fullName evidence="1">Uncharacterized protein</fullName>
    </submittedName>
</protein>
<name>K9UMD5_CHAP6</name>
<organism evidence="1 2">
    <name type="scientific">Chamaesiphon minutus (strain ATCC 27169 / PCC 6605)</name>
    <dbReference type="NCBI Taxonomy" id="1173020"/>
    <lineage>
        <taxon>Bacteria</taxon>
        <taxon>Bacillati</taxon>
        <taxon>Cyanobacteriota</taxon>
        <taxon>Cyanophyceae</taxon>
        <taxon>Gomontiellales</taxon>
        <taxon>Chamaesiphonaceae</taxon>
        <taxon>Chamaesiphon</taxon>
    </lineage>
</organism>
<dbReference type="AlphaFoldDB" id="K9UMD5"/>
<reference evidence="1 2" key="1">
    <citation type="submission" date="2012-05" db="EMBL/GenBank/DDBJ databases">
        <title>Finished chromosome of genome of Chamaesiphon sp. PCC 6605.</title>
        <authorList>
            <consortium name="US DOE Joint Genome Institute"/>
            <person name="Gugger M."/>
            <person name="Coursin T."/>
            <person name="Rippka R."/>
            <person name="Tandeau De Marsac N."/>
            <person name="Huntemann M."/>
            <person name="Wei C.-L."/>
            <person name="Han J."/>
            <person name="Detter J.C."/>
            <person name="Han C."/>
            <person name="Tapia R."/>
            <person name="Chen A."/>
            <person name="Kyrpides N."/>
            <person name="Mavromatis K."/>
            <person name="Markowitz V."/>
            <person name="Szeto E."/>
            <person name="Ivanova N."/>
            <person name="Pagani I."/>
            <person name="Pati A."/>
            <person name="Goodwin L."/>
            <person name="Nordberg H.P."/>
            <person name="Cantor M.N."/>
            <person name="Hua S.X."/>
            <person name="Woyke T."/>
            <person name="Kerfeld C.A."/>
        </authorList>
    </citation>
    <scope>NUCLEOTIDE SEQUENCE [LARGE SCALE GENOMIC DNA]</scope>
    <source>
        <strain evidence="2">ATCC 27169 / PCC 6605</strain>
    </source>
</reference>
<evidence type="ECO:0000313" key="2">
    <source>
        <dbReference type="Proteomes" id="UP000010366"/>
    </source>
</evidence>
<evidence type="ECO:0000313" key="1">
    <source>
        <dbReference type="EMBL" id="AFY95616.1"/>
    </source>
</evidence>
<dbReference type="STRING" id="1173020.Cha6605_4700"/>
<dbReference type="Proteomes" id="UP000010366">
    <property type="component" value="Chromosome"/>
</dbReference>
<accession>K9UMD5</accession>